<dbReference type="PANTHER" id="PTHR30441:SF8">
    <property type="entry name" value="DUF748 DOMAIN-CONTAINING PROTEIN"/>
    <property type="match status" value="1"/>
</dbReference>
<keyword evidence="3" id="KW-1185">Reference proteome</keyword>
<dbReference type="InterPro" id="IPR052894">
    <property type="entry name" value="AsmA-related"/>
</dbReference>
<protein>
    <submittedName>
        <fullName evidence="2">AsmA-like protein</fullName>
    </submittedName>
</protein>
<organism evidence="2 3">
    <name type="scientific">Dyadobacter jiangsuensis</name>
    <dbReference type="NCBI Taxonomy" id="1591085"/>
    <lineage>
        <taxon>Bacteria</taxon>
        <taxon>Pseudomonadati</taxon>
        <taxon>Bacteroidota</taxon>
        <taxon>Cytophagia</taxon>
        <taxon>Cytophagales</taxon>
        <taxon>Spirosomataceae</taxon>
        <taxon>Dyadobacter</taxon>
    </lineage>
</organism>
<dbReference type="Proteomes" id="UP000241964">
    <property type="component" value="Unassembled WGS sequence"/>
</dbReference>
<evidence type="ECO:0000313" key="3">
    <source>
        <dbReference type="Proteomes" id="UP000241964"/>
    </source>
</evidence>
<proteinExistence type="predicted"/>
<feature type="region of interest" description="Disordered" evidence="1">
    <location>
        <begin position="813"/>
        <end position="833"/>
    </location>
</feature>
<feature type="compositionally biased region" description="Basic and acidic residues" evidence="1">
    <location>
        <begin position="817"/>
        <end position="833"/>
    </location>
</feature>
<gene>
    <name evidence="2" type="ORF">CLV60_10246</name>
</gene>
<evidence type="ECO:0000256" key="1">
    <source>
        <dbReference type="SAM" id="MobiDB-lite"/>
    </source>
</evidence>
<evidence type="ECO:0000313" key="2">
    <source>
        <dbReference type="EMBL" id="PSL32333.1"/>
    </source>
</evidence>
<dbReference type="RefSeq" id="WP_106594008.1">
    <property type="nucleotide sequence ID" value="NZ_PYAS01000002.1"/>
</dbReference>
<dbReference type="GO" id="GO:0090313">
    <property type="term" value="P:regulation of protein targeting to membrane"/>
    <property type="evidence" value="ECO:0007669"/>
    <property type="project" value="TreeGrafter"/>
</dbReference>
<name>A0A2P8GEC8_9BACT</name>
<reference evidence="2 3" key="1">
    <citation type="submission" date="2018-03" db="EMBL/GenBank/DDBJ databases">
        <title>Genomic Encyclopedia of Archaeal and Bacterial Type Strains, Phase II (KMG-II): from individual species to whole genera.</title>
        <authorList>
            <person name="Goeker M."/>
        </authorList>
    </citation>
    <scope>NUCLEOTIDE SEQUENCE [LARGE SCALE GENOMIC DNA]</scope>
    <source>
        <strain evidence="2 3">DSM 29057</strain>
    </source>
</reference>
<sequence length="833" mass="94278">MSQKVLKVIGIVALVCALLFGAIELWVYKNREKLFLSAKELINENLNGNLEIADFKFRPFYGGLGLNFTLYDIKLTDTLYNVHHKPFLEAGRIHVAIDLRRILSGDIQVRNLVLEDGALKMFVQRNGYSNASIFKSEAQKKNKSQKRDPDEILQKLGNIRFVNFAVAYSDSVKEKYYGALFHDATNIVERTDSSTNASFTGSVLFNGLTFRVEKGGFLMNQETTLALALGYDEDEKKLKIYPSTLESATHDKIGINGVFDFSDTIKIFHLNFEAKGIAVKNALPLLNQRLQKQIDSIGIQTNVDTQVKIAGILGRPGLKPQVDVHFETDTFRYNLPVGVLRKMKASGTFTNRADTTKLADVFNSRLIAPKITGFFETIPFAFKLVVNNFRNPRAQIDGRIEADSTNLGALLDPGRYRFKNGSAKIDFHFSGSLKKFYNAGKDNFDGKVSGRVSLKNVAMDYLPQKVRISKINGDLTFNEKVMVMPNLRFYDGQNMLFVRGTLVDLIPYLFGSPKPLRANVDINIPDWQLNWLETLLAAKGSSRPQARKSLKLSELLDNAIDKMEIVAKLDAKKLRYRHFTGRDVKGQFTISNNAVRIEYFTLKAFGAGNVRLSGEMENSGSGKLPHLAVRGKIANADVHSVFYSFDDFGQKALTHQNLKGILNTDFNFESTLNNNVKLVPSSMKGLLRIDLTNAYIINFEPFMKMKKLIFKRRNFERVKFAPIRNDFRLTGQEVEIAPMEIESNVLTLYIDGIYSFGNKTDINIQIPLSNLKKRDSTYVLDPNNPEKREGSKIFLRAVDENGEVNIKLAFRRKKKDKSKDEESEVKKLEDIER</sequence>
<dbReference type="AlphaFoldDB" id="A0A2P8GEC8"/>
<comment type="caution">
    <text evidence="2">The sequence shown here is derived from an EMBL/GenBank/DDBJ whole genome shotgun (WGS) entry which is preliminary data.</text>
</comment>
<dbReference type="OrthoDB" id="1489065at2"/>
<accession>A0A2P8GEC8</accession>
<dbReference type="EMBL" id="PYAS01000002">
    <property type="protein sequence ID" value="PSL32333.1"/>
    <property type="molecule type" value="Genomic_DNA"/>
</dbReference>
<dbReference type="GO" id="GO:0005886">
    <property type="term" value="C:plasma membrane"/>
    <property type="evidence" value="ECO:0007669"/>
    <property type="project" value="TreeGrafter"/>
</dbReference>
<dbReference type="PANTHER" id="PTHR30441">
    <property type="entry name" value="DUF748 DOMAIN-CONTAINING PROTEIN"/>
    <property type="match status" value="1"/>
</dbReference>